<feature type="signal peptide" evidence="1">
    <location>
        <begin position="1"/>
        <end position="30"/>
    </location>
</feature>
<evidence type="ECO:0000313" key="2">
    <source>
        <dbReference type="EMBL" id="MCA9756923.1"/>
    </source>
</evidence>
<keyword evidence="1" id="KW-0732">Signal</keyword>
<name>A0A956SG33_UNCEI</name>
<feature type="chain" id="PRO_5037625298" evidence="1">
    <location>
        <begin position="31"/>
        <end position="540"/>
    </location>
</feature>
<reference evidence="2" key="1">
    <citation type="submission" date="2020-04" db="EMBL/GenBank/DDBJ databases">
        <authorList>
            <person name="Zhang T."/>
        </authorList>
    </citation>
    <scope>NUCLEOTIDE SEQUENCE</scope>
    <source>
        <strain evidence="2">HKST-UBA02</strain>
    </source>
</reference>
<organism evidence="2 3">
    <name type="scientific">Eiseniibacteriota bacterium</name>
    <dbReference type="NCBI Taxonomy" id="2212470"/>
    <lineage>
        <taxon>Bacteria</taxon>
        <taxon>Candidatus Eiseniibacteriota</taxon>
    </lineage>
</organism>
<protein>
    <submittedName>
        <fullName evidence="2">Uncharacterized protein</fullName>
    </submittedName>
</protein>
<accession>A0A956SG33</accession>
<reference evidence="2" key="2">
    <citation type="journal article" date="2021" name="Microbiome">
        <title>Successional dynamics and alternative stable states in a saline activated sludge microbial community over 9 years.</title>
        <authorList>
            <person name="Wang Y."/>
            <person name="Ye J."/>
            <person name="Ju F."/>
            <person name="Liu L."/>
            <person name="Boyd J.A."/>
            <person name="Deng Y."/>
            <person name="Parks D.H."/>
            <person name="Jiang X."/>
            <person name="Yin X."/>
            <person name="Woodcroft B.J."/>
            <person name="Tyson G.W."/>
            <person name="Hugenholtz P."/>
            <person name="Polz M.F."/>
            <person name="Zhang T."/>
        </authorList>
    </citation>
    <scope>NUCLEOTIDE SEQUENCE</scope>
    <source>
        <strain evidence="2">HKST-UBA02</strain>
    </source>
</reference>
<dbReference type="Proteomes" id="UP000739538">
    <property type="component" value="Unassembled WGS sequence"/>
</dbReference>
<dbReference type="EMBL" id="JAGQHS010000073">
    <property type="protein sequence ID" value="MCA9756923.1"/>
    <property type="molecule type" value="Genomic_DNA"/>
</dbReference>
<proteinExistence type="predicted"/>
<evidence type="ECO:0000313" key="3">
    <source>
        <dbReference type="Proteomes" id="UP000739538"/>
    </source>
</evidence>
<sequence>METLGRSLLFVWLAVALVCGASTSPRTADAAVPTSVHYQGKLEKDGAIYGGVAQFKFAILKGATRTLWSNDGTSTNGSEPQSAVSVTVTDGIFSVQLGSSPMLPITADALEDVASTLRIWVDTGDGVEQLPDQPLSSVPNALNAETATRAREGFTANGQIHSTTGGFRFPDGSIQTTAATGAGGGGSLDAAYDFGGPGAGRTIVADAGEVRLEGSGGLYSKGNVGIGIPPTGRKLEVLGNVGFDGDANLTGSLDAGGTITTGSAGVDGRLVVEGETGLPVGIIEVDPLTHGGRLAIRTSTDGHGAWLIGRRTGGGGALSLYDSSETLSIDLRGSHSSSDPGGWMALKDLGQDRLRFLARNGNTGTGGLIEVLDGAGNTTIQLVGYDGAQGARVITPKLEITGGADLAEPFAFRDDEEVHRGAVVVIDPLQPGHLTLCTQPYDRRVAGVVSGAGGVEPGLTMRQEGVTQAGHAVALTGRAYALATASGGPIAPGDLLTTSSVPGHAMKANDLERSPGAVIGKAMSSLESGTGLVLVLVNLQ</sequence>
<gene>
    <name evidence="2" type="ORF">KDA27_14050</name>
</gene>
<dbReference type="AlphaFoldDB" id="A0A956SG33"/>
<evidence type="ECO:0000256" key="1">
    <source>
        <dbReference type="SAM" id="SignalP"/>
    </source>
</evidence>
<comment type="caution">
    <text evidence="2">The sequence shown here is derived from an EMBL/GenBank/DDBJ whole genome shotgun (WGS) entry which is preliminary data.</text>
</comment>